<reference evidence="2" key="1">
    <citation type="journal article" date="2022" name="Int. J. Mol. Sci.">
        <title>Draft Genome of Tanacetum Coccineum: Genomic Comparison of Closely Related Tanacetum-Family Plants.</title>
        <authorList>
            <person name="Yamashiro T."/>
            <person name="Shiraishi A."/>
            <person name="Nakayama K."/>
            <person name="Satake H."/>
        </authorList>
    </citation>
    <scope>NUCLEOTIDE SEQUENCE</scope>
</reference>
<protein>
    <submittedName>
        <fullName evidence="2">Uncharacterized protein</fullName>
    </submittedName>
</protein>
<organism evidence="2 3">
    <name type="scientific">Tanacetum coccineum</name>
    <dbReference type="NCBI Taxonomy" id="301880"/>
    <lineage>
        <taxon>Eukaryota</taxon>
        <taxon>Viridiplantae</taxon>
        <taxon>Streptophyta</taxon>
        <taxon>Embryophyta</taxon>
        <taxon>Tracheophyta</taxon>
        <taxon>Spermatophyta</taxon>
        <taxon>Magnoliopsida</taxon>
        <taxon>eudicotyledons</taxon>
        <taxon>Gunneridae</taxon>
        <taxon>Pentapetalae</taxon>
        <taxon>asterids</taxon>
        <taxon>campanulids</taxon>
        <taxon>Asterales</taxon>
        <taxon>Asteraceae</taxon>
        <taxon>Asteroideae</taxon>
        <taxon>Anthemideae</taxon>
        <taxon>Anthemidinae</taxon>
        <taxon>Tanacetum</taxon>
    </lineage>
</organism>
<comment type="caution">
    <text evidence="2">The sequence shown here is derived from an EMBL/GenBank/DDBJ whole genome shotgun (WGS) entry which is preliminary data.</text>
</comment>
<proteinExistence type="predicted"/>
<evidence type="ECO:0000313" key="2">
    <source>
        <dbReference type="EMBL" id="GJT03514.1"/>
    </source>
</evidence>
<evidence type="ECO:0000256" key="1">
    <source>
        <dbReference type="SAM" id="MobiDB-lite"/>
    </source>
</evidence>
<reference evidence="2" key="2">
    <citation type="submission" date="2022-01" db="EMBL/GenBank/DDBJ databases">
        <authorList>
            <person name="Yamashiro T."/>
            <person name="Shiraishi A."/>
            <person name="Satake H."/>
            <person name="Nakayama K."/>
        </authorList>
    </citation>
    <scope>NUCLEOTIDE SEQUENCE</scope>
</reference>
<dbReference type="Proteomes" id="UP001151760">
    <property type="component" value="Unassembled WGS sequence"/>
</dbReference>
<sequence length="629" mass="71096">MNQTQGNSKEVGAPRYLSLVVPIRKVGDEVVHKELGDKMERAATTAFSSEAEQDSGSGPRCQDTILGDVDAQTRFETTSEQSNDTPLSKVNTFGSGEDSMKILELMEIVHNYDAEGTDCLPNTTIFEELAKIGLSAKSTAWNEFSSTMASLIICLATNIKFNLSKYIFDGMVKHLDRGVKFLLYPHFLQVFINQQLGDMSHHKKTFVNPFHTKKIFANMKREGKDFSGKVTPLFDSMLVQATEEVGEDSIPPTDSTQIPIIDQPSTSSQPKKKQKSRRKQRKEAETAHAETEEEEHFNTPSNDPLPSGEDSMQLNELMALCTQLQQQVLDLEKAKSDQAIEIASLKKRVDKLEKRRQLRTTWLTRFKKLDAKVTLVNEQHNEDLMFDTGVTAGESVTTASVEDSDAPTIQVSTAAKPKVVTTAATTTTTTTRPKGKGVVVQEPSEFRVLQESQLSISKDKGKGIMVEPEVPLKRKDQIALDEQIARDIQAKLDAELEEEHKLARKQEEEANIALIESWENTHAMMKADRLLAERLQSKEREELIDEEKGKLFMELMEKRRKHFVALRAQEKRNRPPTKAQKRTQMSTYLKHMGGYTFKQLKGKNFDEIQKLFDKEMKRVNTFMAMGSEE</sequence>
<keyword evidence="3" id="KW-1185">Reference proteome</keyword>
<accession>A0ABQ5AN92</accession>
<feature type="region of interest" description="Disordered" evidence="1">
    <location>
        <begin position="244"/>
        <end position="310"/>
    </location>
</feature>
<feature type="compositionally biased region" description="Basic residues" evidence="1">
    <location>
        <begin position="270"/>
        <end position="281"/>
    </location>
</feature>
<feature type="compositionally biased region" description="Polar residues" evidence="1">
    <location>
        <begin position="298"/>
        <end position="310"/>
    </location>
</feature>
<dbReference type="EMBL" id="BQNB010012434">
    <property type="protein sequence ID" value="GJT03514.1"/>
    <property type="molecule type" value="Genomic_DNA"/>
</dbReference>
<gene>
    <name evidence="2" type="ORF">Tco_0824683</name>
</gene>
<name>A0ABQ5AN92_9ASTR</name>
<feature type="compositionally biased region" description="Polar residues" evidence="1">
    <location>
        <begin position="252"/>
        <end position="266"/>
    </location>
</feature>
<evidence type="ECO:0000313" key="3">
    <source>
        <dbReference type="Proteomes" id="UP001151760"/>
    </source>
</evidence>